<dbReference type="RefSeq" id="WP_106228275.1">
    <property type="nucleotide sequence ID" value="NZ_PVTV01000015.1"/>
</dbReference>
<organism evidence="1 2">
    <name type="scientific">Jezberella montanilacus</name>
    <dbReference type="NCBI Taxonomy" id="323426"/>
    <lineage>
        <taxon>Bacteria</taxon>
        <taxon>Pseudomonadati</taxon>
        <taxon>Pseudomonadota</taxon>
        <taxon>Betaproteobacteria</taxon>
        <taxon>Burkholderiales</taxon>
        <taxon>Alcaligenaceae</taxon>
        <taxon>Jezberella</taxon>
    </lineage>
</organism>
<sequence>MNEINMTEYRIQRLKDAIDHISKGNKSDFGRKLDMRDGAFIRQMLAGTRPITEKTIRSIEAFHGMEDWFAPPSKQKQKVSATNKNAQEAGTDWPFKRLSLERLSQLDKDCLKVVENRLIDLVDVLLGDQSSQSAASKSSK</sequence>
<dbReference type="Proteomes" id="UP000238308">
    <property type="component" value="Unassembled WGS sequence"/>
</dbReference>
<protein>
    <submittedName>
        <fullName evidence="1">Uncharacterized protein</fullName>
    </submittedName>
</protein>
<proteinExistence type="predicted"/>
<accession>A0A2T0XEE5</accession>
<comment type="caution">
    <text evidence="1">The sequence shown here is derived from an EMBL/GenBank/DDBJ whole genome shotgun (WGS) entry which is preliminary data.</text>
</comment>
<dbReference type="OrthoDB" id="9788236at2"/>
<gene>
    <name evidence="1" type="ORF">BCM14_2460</name>
</gene>
<name>A0A2T0XEE5_9BURK</name>
<keyword evidence="2" id="KW-1185">Reference proteome</keyword>
<reference evidence="1 2" key="1">
    <citation type="submission" date="2018-03" db="EMBL/GenBank/DDBJ databases">
        <title>Genomic Encyclopedia of Type Strains, Phase III (KMG-III): the genomes of soil and plant-associated and newly described type strains.</title>
        <authorList>
            <person name="Whitman W."/>
        </authorList>
    </citation>
    <scope>NUCLEOTIDE SEQUENCE [LARGE SCALE GENOMIC DNA]</scope>
    <source>
        <strain evidence="1 2">MWH-P2sevCIIIb</strain>
    </source>
</reference>
<evidence type="ECO:0000313" key="1">
    <source>
        <dbReference type="EMBL" id="PRY97314.1"/>
    </source>
</evidence>
<evidence type="ECO:0000313" key="2">
    <source>
        <dbReference type="Proteomes" id="UP000238308"/>
    </source>
</evidence>
<dbReference type="EMBL" id="PVTV01000015">
    <property type="protein sequence ID" value="PRY97314.1"/>
    <property type="molecule type" value="Genomic_DNA"/>
</dbReference>
<dbReference type="AlphaFoldDB" id="A0A2T0XEE5"/>